<evidence type="ECO:0000256" key="1">
    <source>
        <dbReference type="SAM" id="MobiDB-lite"/>
    </source>
</evidence>
<feature type="region of interest" description="Disordered" evidence="1">
    <location>
        <begin position="165"/>
        <end position="419"/>
    </location>
</feature>
<feature type="region of interest" description="Disordered" evidence="1">
    <location>
        <begin position="467"/>
        <end position="558"/>
    </location>
</feature>
<dbReference type="GeneID" id="87818721"/>
<name>A0AAN6UVQ2_9PEZI</name>
<dbReference type="Proteomes" id="UP001302676">
    <property type="component" value="Unassembled WGS sequence"/>
</dbReference>
<accession>A0AAN6UVQ2</accession>
<dbReference type="EMBL" id="MU853643">
    <property type="protein sequence ID" value="KAK4139978.1"/>
    <property type="molecule type" value="Genomic_DNA"/>
</dbReference>
<feature type="compositionally biased region" description="Pro residues" evidence="1">
    <location>
        <begin position="167"/>
        <end position="177"/>
    </location>
</feature>
<feature type="compositionally biased region" description="Basic residues" evidence="1">
    <location>
        <begin position="375"/>
        <end position="406"/>
    </location>
</feature>
<evidence type="ECO:0000313" key="3">
    <source>
        <dbReference type="Proteomes" id="UP001302676"/>
    </source>
</evidence>
<feature type="region of interest" description="Disordered" evidence="1">
    <location>
        <begin position="1"/>
        <end position="84"/>
    </location>
</feature>
<feature type="compositionally biased region" description="Gly residues" evidence="1">
    <location>
        <begin position="498"/>
        <end position="513"/>
    </location>
</feature>
<reference evidence="2" key="1">
    <citation type="journal article" date="2023" name="Mol. Phylogenet. Evol.">
        <title>Genome-scale phylogeny and comparative genomics of the fungal order Sordariales.</title>
        <authorList>
            <person name="Hensen N."/>
            <person name="Bonometti L."/>
            <person name="Westerberg I."/>
            <person name="Brannstrom I.O."/>
            <person name="Guillou S."/>
            <person name="Cros-Aarteil S."/>
            <person name="Calhoun S."/>
            <person name="Haridas S."/>
            <person name="Kuo A."/>
            <person name="Mondo S."/>
            <person name="Pangilinan J."/>
            <person name="Riley R."/>
            <person name="LaButti K."/>
            <person name="Andreopoulos B."/>
            <person name="Lipzen A."/>
            <person name="Chen C."/>
            <person name="Yan M."/>
            <person name="Daum C."/>
            <person name="Ng V."/>
            <person name="Clum A."/>
            <person name="Steindorff A."/>
            <person name="Ohm R.A."/>
            <person name="Martin F."/>
            <person name="Silar P."/>
            <person name="Natvig D.O."/>
            <person name="Lalanne C."/>
            <person name="Gautier V."/>
            <person name="Ament-Velasquez S.L."/>
            <person name="Kruys A."/>
            <person name="Hutchinson M.I."/>
            <person name="Powell A.J."/>
            <person name="Barry K."/>
            <person name="Miller A.N."/>
            <person name="Grigoriev I.V."/>
            <person name="Debuchy R."/>
            <person name="Gladieux P."/>
            <person name="Hiltunen Thoren M."/>
            <person name="Johannesson H."/>
        </authorList>
    </citation>
    <scope>NUCLEOTIDE SEQUENCE</scope>
    <source>
        <strain evidence="2">CBS 141.50</strain>
    </source>
</reference>
<feature type="compositionally biased region" description="Basic and acidic residues" evidence="1">
    <location>
        <begin position="348"/>
        <end position="374"/>
    </location>
</feature>
<feature type="compositionally biased region" description="Basic and acidic residues" evidence="1">
    <location>
        <begin position="40"/>
        <end position="51"/>
    </location>
</feature>
<comment type="caution">
    <text evidence="2">The sequence shown here is derived from an EMBL/GenBank/DDBJ whole genome shotgun (WGS) entry which is preliminary data.</text>
</comment>
<feature type="compositionally biased region" description="Polar residues" evidence="1">
    <location>
        <begin position="270"/>
        <end position="280"/>
    </location>
</feature>
<protein>
    <submittedName>
        <fullName evidence="2">Uncharacterized protein</fullName>
    </submittedName>
</protein>
<sequence>MPYAPPGWPNAAGRPRYESANRERREREHDWVEVLDEVDDTHATLDARQDQIRGGSGPRYGPGDRYPRYAGTLSRRRDTHNRGRTEHSLDRIRILDPDRDLDLNRGRVSDWERDLHRYSEQYEAINPNSSNSGVPGRNVIYNFGPVTFQNCNCAYGPRPWHIHGPFGPRPSRGPGPNPGAGYDLGHDPGYDPGPGPGYSPSPGLGPDFRPRSGPGWGPDPGLGPDPARVDPFSRYSPSSPATPVTPTAPESRTSSHSSDSSMFEPIPPRWSNSGDGSETPSIYDHDNAASDESDGIGAINSGLAGTHFYDHPVPATSRTPVPPYPVQPKSILRNRYPRPPTGVGVSSEDERQQRKREKERIEREKERDRAERHDTHRTKSRSRSRNRSRSRSRSRSRDKTKSRKSSSRQAGDTDGEAATHRTHMCKVCLLRRPISRYSDYCAPCEEIVRAPNLGAASASRVRPIPELRQEGSFVRQSSTHRRRNGSPGASLRYETGTRRGGGGDGGGAQSGGGGRKEGGRKGGGRKKGGERKLSHDLLEKNDRELRELEESEALDERRREAVERLDQNIARLKDIDRRLGQWRMRQPWAEQT</sequence>
<feature type="compositionally biased region" description="Low complexity" evidence="1">
    <location>
        <begin position="236"/>
        <end position="261"/>
    </location>
</feature>
<feature type="compositionally biased region" description="Basic and acidic residues" evidence="1">
    <location>
        <begin position="15"/>
        <end position="32"/>
    </location>
</feature>
<feature type="compositionally biased region" description="Basic and acidic residues" evidence="1">
    <location>
        <begin position="530"/>
        <end position="558"/>
    </location>
</feature>
<keyword evidence="3" id="KW-1185">Reference proteome</keyword>
<dbReference type="RefSeq" id="XP_062633349.1">
    <property type="nucleotide sequence ID" value="XM_062782108.1"/>
</dbReference>
<reference evidence="2" key="2">
    <citation type="submission" date="2023-05" db="EMBL/GenBank/DDBJ databases">
        <authorList>
            <consortium name="Lawrence Berkeley National Laboratory"/>
            <person name="Steindorff A."/>
            <person name="Hensen N."/>
            <person name="Bonometti L."/>
            <person name="Westerberg I."/>
            <person name="Brannstrom I.O."/>
            <person name="Guillou S."/>
            <person name="Cros-Aarteil S."/>
            <person name="Calhoun S."/>
            <person name="Haridas S."/>
            <person name="Kuo A."/>
            <person name="Mondo S."/>
            <person name="Pangilinan J."/>
            <person name="Riley R."/>
            <person name="Labutti K."/>
            <person name="Andreopoulos B."/>
            <person name="Lipzen A."/>
            <person name="Chen C."/>
            <person name="Yanf M."/>
            <person name="Daum C."/>
            <person name="Ng V."/>
            <person name="Clum A."/>
            <person name="Ohm R."/>
            <person name="Martin F."/>
            <person name="Silar P."/>
            <person name="Natvig D."/>
            <person name="Lalanne C."/>
            <person name="Gautier V."/>
            <person name="Ament-Velasquez S.L."/>
            <person name="Kruys A."/>
            <person name="Hutchinson M.I."/>
            <person name="Powell A.J."/>
            <person name="Barry K."/>
            <person name="Miller A.N."/>
            <person name="Grigoriev I.V."/>
            <person name="Debuchy R."/>
            <person name="Gladieux P."/>
            <person name="Thoren M.H."/>
            <person name="Johannesson H."/>
        </authorList>
    </citation>
    <scope>NUCLEOTIDE SEQUENCE</scope>
    <source>
        <strain evidence="2">CBS 141.50</strain>
    </source>
</reference>
<organism evidence="2 3">
    <name type="scientific">Dichotomopilus funicola</name>
    <dbReference type="NCBI Taxonomy" id="1934379"/>
    <lineage>
        <taxon>Eukaryota</taxon>
        <taxon>Fungi</taxon>
        <taxon>Dikarya</taxon>
        <taxon>Ascomycota</taxon>
        <taxon>Pezizomycotina</taxon>
        <taxon>Sordariomycetes</taxon>
        <taxon>Sordariomycetidae</taxon>
        <taxon>Sordariales</taxon>
        <taxon>Chaetomiaceae</taxon>
        <taxon>Dichotomopilus</taxon>
    </lineage>
</organism>
<gene>
    <name evidence="2" type="ORF">C8A04DRAFT_32475</name>
</gene>
<evidence type="ECO:0000313" key="2">
    <source>
        <dbReference type="EMBL" id="KAK4139978.1"/>
    </source>
</evidence>
<dbReference type="AlphaFoldDB" id="A0AAN6UVQ2"/>
<proteinExistence type="predicted"/>